<proteinExistence type="predicted"/>
<dbReference type="RefSeq" id="XP_071939218.1">
    <property type="nucleotide sequence ID" value="XM_072083117.1"/>
</dbReference>
<sequence>MTYFVTLYAVERGNQNFNDVCILLEYNISVLFRHIVCCHNIEQRNDSISFSKTNSPSQKSEKLYLLAVGCYRSGDYSRRPQLIKPDWRRALYLEKIVKEQITKDGVIGIGISVTAVVLIAGGIITALACRKS</sequence>
<accession>A0ABM4X5A6</accession>
<dbReference type="PANTHER" id="PTHR13247:SF0">
    <property type="entry name" value="MITOCHONDRIAL FISSION 1 PROTEIN"/>
    <property type="match status" value="1"/>
</dbReference>
<dbReference type="PANTHER" id="PTHR13247">
    <property type="entry name" value="TETRATRICOPEPTIDE REPEAT PROTEIN 11 TPR REPEAT PROTEIN 11"/>
    <property type="match status" value="1"/>
</dbReference>
<evidence type="ECO:0000256" key="1">
    <source>
        <dbReference type="SAM" id="Phobius"/>
    </source>
</evidence>
<keyword evidence="1" id="KW-0812">Transmembrane</keyword>
<dbReference type="Proteomes" id="UP001652660">
    <property type="component" value="Chromosome 3c"/>
</dbReference>
<dbReference type="Pfam" id="PF14853">
    <property type="entry name" value="Fis1_TPR_C"/>
    <property type="match status" value="1"/>
</dbReference>
<dbReference type="SUPFAM" id="SSF48452">
    <property type="entry name" value="TPR-like"/>
    <property type="match status" value="1"/>
</dbReference>
<dbReference type="GeneID" id="140037937"/>
<dbReference type="InterPro" id="IPR016543">
    <property type="entry name" value="Fis1"/>
</dbReference>
<reference evidence="3" key="1">
    <citation type="submission" date="2025-08" db="UniProtKB">
        <authorList>
            <consortium name="RefSeq"/>
        </authorList>
    </citation>
    <scope>IDENTIFICATION</scope>
    <source>
        <tissue evidence="3">Leaves</tissue>
    </source>
</reference>
<name>A0ABM4X5A6_COFAR</name>
<dbReference type="InterPro" id="IPR011990">
    <property type="entry name" value="TPR-like_helical_dom_sf"/>
</dbReference>
<keyword evidence="1" id="KW-0472">Membrane</keyword>
<organism evidence="2 3">
    <name type="scientific">Coffea arabica</name>
    <name type="common">Arabian coffee</name>
    <dbReference type="NCBI Taxonomy" id="13443"/>
    <lineage>
        <taxon>Eukaryota</taxon>
        <taxon>Viridiplantae</taxon>
        <taxon>Streptophyta</taxon>
        <taxon>Embryophyta</taxon>
        <taxon>Tracheophyta</taxon>
        <taxon>Spermatophyta</taxon>
        <taxon>Magnoliopsida</taxon>
        <taxon>eudicotyledons</taxon>
        <taxon>Gunneridae</taxon>
        <taxon>Pentapetalae</taxon>
        <taxon>asterids</taxon>
        <taxon>lamiids</taxon>
        <taxon>Gentianales</taxon>
        <taxon>Rubiaceae</taxon>
        <taxon>Ixoroideae</taxon>
        <taxon>Gardenieae complex</taxon>
        <taxon>Bertiereae - Coffeeae clade</taxon>
        <taxon>Coffeeae</taxon>
        <taxon>Coffea</taxon>
    </lineage>
</organism>
<dbReference type="Gene3D" id="1.25.40.10">
    <property type="entry name" value="Tetratricopeptide repeat domain"/>
    <property type="match status" value="1"/>
</dbReference>
<evidence type="ECO:0000313" key="2">
    <source>
        <dbReference type="Proteomes" id="UP001652660"/>
    </source>
</evidence>
<feature type="transmembrane region" description="Helical" evidence="1">
    <location>
        <begin position="105"/>
        <end position="129"/>
    </location>
</feature>
<keyword evidence="1" id="KW-1133">Transmembrane helix</keyword>
<protein>
    <submittedName>
        <fullName evidence="3">Mitochondrial fission 1 protein A-like</fullName>
    </submittedName>
</protein>
<gene>
    <name evidence="3" type="primary">LOC140037937</name>
</gene>
<evidence type="ECO:0000313" key="3">
    <source>
        <dbReference type="RefSeq" id="XP_071939218.1"/>
    </source>
</evidence>
<dbReference type="InterPro" id="IPR028061">
    <property type="entry name" value="Fis1_TPR_C"/>
</dbReference>
<keyword evidence="2" id="KW-1185">Reference proteome</keyword>